<evidence type="ECO:0000313" key="9">
    <source>
        <dbReference type="EMBL" id="CAF3968502.1"/>
    </source>
</evidence>
<dbReference type="OrthoDB" id="68611at2759"/>
<dbReference type="PANTHER" id="PTHR30509">
    <property type="entry name" value="P-HYDROXYBENZOIC ACID EFFLUX PUMP SUBUNIT-RELATED"/>
    <property type="match status" value="1"/>
</dbReference>
<dbReference type="Proteomes" id="UP000681722">
    <property type="component" value="Unassembled WGS sequence"/>
</dbReference>
<feature type="non-terminal residue" evidence="8">
    <location>
        <position position="1"/>
    </location>
</feature>
<keyword evidence="2" id="KW-1003">Cell membrane</keyword>
<feature type="transmembrane region" description="Helical" evidence="6">
    <location>
        <begin position="55"/>
        <end position="77"/>
    </location>
</feature>
<evidence type="ECO:0000313" key="8">
    <source>
        <dbReference type="EMBL" id="CAF1204146.1"/>
    </source>
</evidence>
<organism evidence="8 10">
    <name type="scientific">Didymodactylos carnosus</name>
    <dbReference type="NCBI Taxonomy" id="1234261"/>
    <lineage>
        <taxon>Eukaryota</taxon>
        <taxon>Metazoa</taxon>
        <taxon>Spiralia</taxon>
        <taxon>Gnathifera</taxon>
        <taxon>Rotifera</taxon>
        <taxon>Eurotatoria</taxon>
        <taxon>Bdelloidea</taxon>
        <taxon>Philodinida</taxon>
        <taxon>Philodinidae</taxon>
        <taxon>Didymodactylos</taxon>
    </lineage>
</organism>
<evidence type="ECO:0000256" key="1">
    <source>
        <dbReference type="ARBA" id="ARBA00004651"/>
    </source>
</evidence>
<sequence length="574" mass="65723">SVQGFLSDDEIASQVTQVQDWMLLMSAVKSTFIVGIGSIFVLVPRLAAAFENGQWILIALCMTQTECEVALTVGGAFTAMKLRILGTLLGAMYGYVTYISVHDNVSYTFAMFVPWILICGYLKQMPSWSYAGSVAAITPIVINLGRLPYGDALPAGNYALLRIEENFVGISIGIFLTMLIFPVFALDTLKENIMKTLLECKDAVGTMHLVYDQLLLHSHEKVDGEVNEEHDDKKKTVIDKVTKIDLEKGQFLNRQRTKFQQLISVQRNLVVQVCFIDIQVSPNPSCNIKFYEIIGDCPALKLILNFIGHTGYYCCSLCYIHGIQSMNKRQYLYLQPLILRGTTSYLEESRKADRINRKMRAVKDLSYIKVTEFRNMLLYGLLPKIYLFLSLETIAYFALYVCSIRLLYGKRVFWTKTSMMPDQLLGRYYEVHEHYYTGLQNLILHLYLHYSPQYDHHGACCNIGTSGQEDLIGHITSNCHVTRYYGELIAYYYSIDFSLHNKTERKIPPNRLTDETNQNDGYAIVKYYPTKHLYSVFFESSKYYGLLRDSLDILCFVLNQKPSTDCICPNFIYI</sequence>
<evidence type="ECO:0000256" key="3">
    <source>
        <dbReference type="ARBA" id="ARBA00022692"/>
    </source>
</evidence>
<dbReference type="GO" id="GO:0005886">
    <property type="term" value="C:plasma membrane"/>
    <property type="evidence" value="ECO:0007669"/>
    <property type="project" value="UniProtKB-SubCell"/>
</dbReference>
<proteinExistence type="predicted"/>
<gene>
    <name evidence="8" type="ORF">GPM918_LOCUS23876</name>
    <name evidence="9" type="ORF">SRO942_LOCUS23875</name>
</gene>
<feature type="transmembrane region" description="Helical" evidence="6">
    <location>
        <begin position="385"/>
        <end position="408"/>
    </location>
</feature>
<dbReference type="EMBL" id="CAJNOQ010008696">
    <property type="protein sequence ID" value="CAF1204146.1"/>
    <property type="molecule type" value="Genomic_DNA"/>
</dbReference>
<keyword evidence="10" id="KW-1185">Reference proteome</keyword>
<feature type="transmembrane region" description="Helical" evidence="6">
    <location>
        <begin position="130"/>
        <end position="147"/>
    </location>
</feature>
<protein>
    <recommendedName>
        <fullName evidence="7">Integral membrane bound transporter domain-containing protein</fullName>
    </recommendedName>
</protein>
<feature type="transmembrane region" description="Helical" evidence="6">
    <location>
        <begin position="107"/>
        <end position="123"/>
    </location>
</feature>
<dbReference type="Pfam" id="PF13515">
    <property type="entry name" value="FUSC_2"/>
    <property type="match status" value="1"/>
</dbReference>
<feature type="transmembrane region" description="Helical" evidence="6">
    <location>
        <begin position="84"/>
        <end position="101"/>
    </location>
</feature>
<keyword evidence="5 6" id="KW-0472">Membrane</keyword>
<accession>A0A814WLX2</accession>
<reference evidence="8" key="1">
    <citation type="submission" date="2021-02" db="EMBL/GenBank/DDBJ databases">
        <authorList>
            <person name="Nowell W R."/>
        </authorList>
    </citation>
    <scope>NUCLEOTIDE SEQUENCE</scope>
</reference>
<feature type="transmembrane region" description="Helical" evidence="6">
    <location>
        <begin position="167"/>
        <end position="186"/>
    </location>
</feature>
<feature type="domain" description="Integral membrane bound transporter" evidence="7">
    <location>
        <begin position="48"/>
        <end position="175"/>
    </location>
</feature>
<dbReference type="InterPro" id="IPR049453">
    <property type="entry name" value="Memb_transporter_dom"/>
</dbReference>
<evidence type="ECO:0000256" key="2">
    <source>
        <dbReference type="ARBA" id="ARBA00022475"/>
    </source>
</evidence>
<keyword evidence="3 6" id="KW-0812">Transmembrane</keyword>
<dbReference type="EMBL" id="CAJOBC010008697">
    <property type="protein sequence ID" value="CAF3968502.1"/>
    <property type="molecule type" value="Genomic_DNA"/>
</dbReference>
<evidence type="ECO:0000259" key="7">
    <source>
        <dbReference type="Pfam" id="PF13515"/>
    </source>
</evidence>
<evidence type="ECO:0000256" key="5">
    <source>
        <dbReference type="ARBA" id="ARBA00023136"/>
    </source>
</evidence>
<dbReference type="Proteomes" id="UP000663829">
    <property type="component" value="Unassembled WGS sequence"/>
</dbReference>
<comment type="caution">
    <text evidence="8">The sequence shown here is derived from an EMBL/GenBank/DDBJ whole genome shotgun (WGS) entry which is preliminary data.</text>
</comment>
<evidence type="ECO:0000256" key="4">
    <source>
        <dbReference type="ARBA" id="ARBA00022989"/>
    </source>
</evidence>
<feature type="transmembrane region" description="Helical" evidence="6">
    <location>
        <begin position="21"/>
        <end position="43"/>
    </location>
</feature>
<dbReference type="PANTHER" id="PTHR30509:SF9">
    <property type="entry name" value="MULTIDRUG RESISTANCE PROTEIN MDTO"/>
    <property type="match status" value="1"/>
</dbReference>
<comment type="subcellular location">
    <subcellularLocation>
        <location evidence="1">Cell membrane</location>
        <topology evidence="1">Multi-pass membrane protein</topology>
    </subcellularLocation>
</comment>
<evidence type="ECO:0000256" key="6">
    <source>
        <dbReference type="SAM" id="Phobius"/>
    </source>
</evidence>
<dbReference type="AlphaFoldDB" id="A0A814WLX2"/>
<name>A0A814WLX2_9BILA</name>
<evidence type="ECO:0000313" key="10">
    <source>
        <dbReference type="Proteomes" id="UP000663829"/>
    </source>
</evidence>
<keyword evidence="4 6" id="KW-1133">Transmembrane helix</keyword>